<feature type="domain" description="Peptidase M28" evidence="22">
    <location>
        <begin position="276"/>
        <end position="464"/>
    </location>
</feature>
<keyword evidence="14" id="KW-0333">Golgi apparatus</keyword>
<dbReference type="RefSeq" id="WP_346051199.1">
    <property type="nucleotide sequence ID" value="NZ_JAYGII010000012.1"/>
</dbReference>
<evidence type="ECO:0000256" key="16">
    <source>
        <dbReference type="ARBA" id="ARBA00023145"/>
    </source>
</evidence>
<evidence type="ECO:0000256" key="8">
    <source>
        <dbReference type="ARBA" id="ARBA00022670"/>
    </source>
</evidence>
<evidence type="ECO:0000256" key="4">
    <source>
        <dbReference type="ARBA" id="ARBA00004613"/>
    </source>
</evidence>
<evidence type="ECO:0000256" key="5">
    <source>
        <dbReference type="ARBA" id="ARBA00014116"/>
    </source>
</evidence>
<evidence type="ECO:0000259" key="22">
    <source>
        <dbReference type="Pfam" id="PF04389"/>
    </source>
</evidence>
<dbReference type="Gene3D" id="3.40.630.10">
    <property type="entry name" value="Zn peptidases"/>
    <property type="match status" value="1"/>
</dbReference>
<keyword evidence="9" id="KW-0479">Metal-binding</keyword>
<evidence type="ECO:0000256" key="2">
    <source>
        <dbReference type="ARBA" id="ARBA00004371"/>
    </source>
</evidence>
<keyword evidence="7" id="KW-0121">Carboxypeptidase</keyword>
<keyword evidence="11" id="KW-0378">Hydrolase</keyword>
<dbReference type="Pfam" id="PF04389">
    <property type="entry name" value="Peptidase_M28"/>
    <property type="match status" value="1"/>
</dbReference>
<keyword evidence="16" id="KW-0865">Zymogen</keyword>
<dbReference type="GO" id="GO:0046872">
    <property type="term" value="F:metal ion binding"/>
    <property type="evidence" value="ECO:0007669"/>
    <property type="project" value="UniProtKB-KW"/>
</dbReference>
<protein>
    <recommendedName>
        <fullName evidence="5">Carboxypeptidase Q</fullName>
    </recommendedName>
    <alternativeName>
        <fullName evidence="20">Plasma glutamate carboxypeptidase</fullName>
    </alternativeName>
</protein>
<evidence type="ECO:0000256" key="3">
    <source>
        <dbReference type="ARBA" id="ARBA00004555"/>
    </source>
</evidence>
<dbReference type="PANTHER" id="PTHR12053:SF3">
    <property type="entry name" value="CARBOXYPEPTIDASE Q"/>
    <property type="match status" value="1"/>
</dbReference>
<dbReference type="GO" id="GO:0005764">
    <property type="term" value="C:lysosome"/>
    <property type="evidence" value="ECO:0007669"/>
    <property type="project" value="UniProtKB-SubCell"/>
</dbReference>
<evidence type="ECO:0000256" key="7">
    <source>
        <dbReference type="ARBA" id="ARBA00022645"/>
    </source>
</evidence>
<dbReference type="Proteomes" id="UP001302316">
    <property type="component" value="Unassembled WGS sequence"/>
</dbReference>
<evidence type="ECO:0000256" key="18">
    <source>
        <dbReference type="ARBA" id="ARBA00023228"/>
    </source>
</evidence>
<proteinExistence type="predicted"/>
<evidence type="ECO:0000256" key="15">
    <source>
        <dbReference type="ARBA" id="ARBA00023049"/>
    </source>
</evidence>
<evidence type="ECO:0000313" key="23">
    <source>
        <dbReference type="EMBL" id="MEA5445570.1"/>
    </source>
</evidence>
<dbReference type="InterPro" id="IPR007484">
    <property type="entry name" value="Peptidase_M28"/>
</dbReference>
<dbReference type="GO" id="GO:0005576">
    <property type="term" value="C:extracellular region"/>
    <property type="evidence" value="ECO:0007669"/>
    <property type="project" value="UniProtKB-SubCell"/>
</dbReference>
<evidence type="ECO:0000256" key="17">
    <source>
        <dbReference type="ARBA" id="ARBA00023180"/>
    </source>
</evidence>
<evidence type="ECO:0000256" key="14">
    <source>
        <dbReference type="ARBA" id="ARBA00023034"/>
    </source>
</evidence>
<dbReference type="PANTHER" id="PTHR12053">
    <property type="entry name" value="PROTEASE FAMILY M28 PLASMA GLUTAMATE CARBOXYPEPTIDASE-RELATED"/>
    <property type="match status" value="1"/>
</dbReference>
<gene>
    <name evidence="23" type="ORF">VCB98_07040</name>
</gene>
<feature type="signal peptide" evidence="21">
    <location>
        <begin position="1"/>
        <end position="24"/>
    </location>
</feature>
<sequence length="484" mass="52689">MSRQLLSALFTGLLALPLSAVALAEADINDQADAEKEIAELPSNLLETARSLKQQGLEDQLAWDLTEELLTKVGPRFAGTDGDRAAVSWALTQFRELGFQNIQAEEVEVPRWVRGEISAEITAPYPQELVAVALGGSIGTPEEGIEAPVLQVHDLEELESLSRSQVEGHIVFFSQRMERRRDPSGYSEAVANRSAGPALASEKGAVATVIRSIGSSDQRVAHTGGTRFPEDVKRIPAAALSNPDADLLERQIETGRPVTLRLRLTSRNLEPTTSANVIGEIPGSDPDAGVVLLGAHLDSWDITPGAHDAAACVGIVTTVAHMIRQMDEQPRRTIRVVLFANEEFGLSGARTYAENRRNRIDEHYVGIGADLGAFEVWRFDTVINEDAMPVARALHQLIEPLGVEMGSNEGYGIPDFIPLRALGMPVLDPLQDAAPYFDIHHTINDTLDKVDPEQLRQNVAVYAALTWMAANMDVELRPTPDADD</sequence>
<keyword evidence="13" id="KW-0862">Zinc</keyword>
<evidence type="ECO:0000256" key="19">
    <source>
        <dbReference type="ARBA" id="ARBA00025833"/>
    </source>
</evidence>
<evidence type="ECO:0000256" key="13">
    <source>
        <dbReference type="ARBA" id="ARBA00022833"/>
    </source>
</evidence>
<organism evidence="23 24">
    <name type="scientific">Natronospira elongata</name>
    <dbReference type="NCBI Taxonomy" id="3110268"/>
    <lineage>
        <taxon>Bacteria</taxon>
        <taxon>Pseudomonadati</taxon>
        <taxon>Pseudomonadota</taxon>
        <taxon>Gammaproteobacteria</taxon>
        <taxon>Natronospirales</taxon>
        <taxon>Natronospiraceae</taxon>
        <taxon>Natronospira</taxon>
    </lineage>
</organism>
<comment type="subunit">
    <text evidence="19">Homodimer. The monomeric form is inactive while the homodimer is active.</text>
</comment>
<feature type="chain" id="PRO_5043035967" description="Carboxypeptidase Q" evidence="21">
    <location>
        <begin position="25"/>
        <end position="484"/>
    </location>
</feature>
<reference evidence="23 24" key="1">
    <citation type="submission" date="2023-12" db="EMBL/GenBank/DDBJ databases">
        <title>Whole-genome sequencing of halo(alkali)philic microorganisms from hypersaline lakes.</title>
        <authorList>
            <person name="Sorokin D.Y."/>
            <person name="Merkel A.Y."/>
            <person name="Messina E."/>
            <person name="Yakimov M."/>
        </authorList>
    </citation>
    <scope>NUCLEOTIDE SEQUENCE [LARGE SCALE GENOMIC DNA]</scope>
    <source>
        <strain evidence="23 24">AB-CW1</strain>
    </source>
</reference>
<keyword evidence="12" id="KW-0256">Endoplasmic reticulum</keyword>
<evidence type="ECO:0000313" key="24">
    <source>
        <dbReference type="Proteomes" id="UP001302316"/>
    </source>
</evidence>
<evidence type="ECO:0000256" key="6">
    <source>
        <dbReference type="ARBA" id="ARBA00022525"/>
    </source>
</evidence>
<keyword evidence="10 21" id="KW-0732">Signal</keyword>
<name>A0AAP6JEK9_9GAMM</name>
<dbReference type="GO" id="GO:0070573">
    <property type="term" value="F:metallodipeptidase activity"/>
    <property type="evidence" value="ECO:0007669"/>
    <property type="project" value="InterPro"/>
</dbReference>
<evidence type="ECO:0000256" key="11">
    <source>
        <dbReference type="ARBA" id="ARBA00022801"/>
    </source>
</evidence>
<evidence type="ECO:0000256" key="10">
    <source>
        <dbReference type="ARBA" id="ARBA00022729"/>
    </source>
</evidence>
<comment type="caution">
    <text evidence="23">The sequence shown here is derived from an EMBL/GenBank/DDBJ whole genome shotgun (WGS) entry which is preliminary data.</text>
</comment>
<accession>A0AAP6JEK9</accession>
<dbReference type="InterPro" id="IPR039866">
    <property type="entry name" value="CPQ"/>
</dbReference>
<dbReference type="AlphaFoldDB" id="A0AAP6JEK9"/>
<keyword evidence="6" id="KW-0964">Secreted</keyword>
<evidence type="ECO:0000256" key="1">
    <source>
        <dbReference type="ARBA" id="ARBA00004240"/>
    </source>
</evidence>
<dbReference type="EMBL" id="JAYGII010000012">
    <property type="protein sequence ID" value="MEA5445570.1"/>
    <property type="molecule type" value="Genomic_DNA"/>
</dbReference>
<comment type="subcellular location">
    <subcellularLocation>
        <location evidence="1">Endoplasmic reticulum</location>
    </subcellularLocation>
    <subcellularLocation>
        <location evidence="3">Golgi apparatus</location>
    </subcellularLocation>
    <subcellularLocation>
        <location evidence="2">Lysosome</location>
    </subcellularLocation>
    <subcellularLocation>
        <location evidence="4">Secreted</location>
    </subcellularLocation>
</comment>
<keyword evidence="18" id="KW-0458">Lysosome</keyword>
<dbReference type="GO" id="GO:0006508">
    <property type="term" value="P:proteolysis"/>
    <property type="evidence" value="ECO:0007669"/>
    <property type="project" value="UniProtKB-KW"/>
</dbReference>
<keyword evidence="8" id="KW-0645">Protease</keyword>
<dbReference type="SUPFAM" id="SSF53187">
    <property type="entry name" value="Zn-dependent exopeptidases"/>
    <property type="match status" value="1"/>
</dbReference>
<keyword evidence="15" id="KW-0482">Metalloprotease</keyword>
<evidence type="ECO:0000256" key="21">
    <source>
        <dbReference type="SAM" id="SignalP"/>
    </source>
</evidence>
<dbReference type="Gene3D" id="3.50.30.30">
    <property type="match status" value="1"/>
</dbReference>
<evidence type="ECO:0000256" key="20">
    <source>
        <dbReference type="ARBA" id="ARBA00033328"/>
    </source>
</evidence>
<dbReference type="GO" id="GO:0004180">
    <property type="term" value="F:carboxypeptidase activity"/>
    <property type="evidence" value="ECO:0007669"/>
    <property type="project" value="UniProtKB-KW"/>
</dbReference>
<evidence type="ECO:0000256" key="9">
    <source>
        <dbReference type="ARBA" id="ARBA00022723"/>
    </source>
</evidence>
<keyword evidence="24" id="KW-1185">Reference proteome</keyword>
<keyword evidence="17" id="KW-0325">Glycoprotein</keyword>
<evidence type="ECO:0000256" key="12">
    <source>
        <dbReference type="ARBA" id="ARBA00022824"/>
    </source>
</evidence>